<sequence>MEEYPGPYCQQQGISTHNLKTGDSLCSEELLSNGVVLEINTYLEKVGKNSQDIYHVLSQLDPSIQDTVNVKSLKIKISRINEQKKKLVSKKKVPGVKNVQELLDKQFLPPQTTARGQVSQQPNAINEEKLRLSPLTERCGRETESEIVHTRSVGVQTDIECDQETLKETNLLQYNNAKKQKHSSFLQSKIMQQKDLLQSLNERVGHYSVRDVNKRDETARKNLHLLRHEQRVVCRQSKLLVKSAEKI</sequence>
<gene>
    <name evidence="1" type="ORF">DPMN_045557</name>
</gene>
<reference evidence="1" key="1">
    <citation type="journal article" date="2019" name="bioRxiv">
        <title>The Genome of the Zebra Mussel, Dreissena polymorpha: A Resource for Invasive Species Research.</title>
        <authorList>
            <person name="McCartney M.A."/>
            <person name="Auch B."/>
            <person name="Kono T."/>
            <person name="Mallez S."/>
            <person name="Zhang Y."/>
            <person name="Obille A."/>
            <person name="Becker A."/>
            <person name="Abrahante J.E."/>
            <person name="Garbe J."/>
            <person name="Badalamenti J.P."/>
            <person name="Herman A."/>
            <person name="Mangelson H."/>
            <person name="Liachko I."/>
            <person name="Sullivan S."/>
            <person name="Sone E.D."/>
            <person name="Koren S."/>
            <person name="Silverstein K.A.T."/>
            <person name="Beckman K.B."/>
            <person name="Gohl D.M."/>
        </authorList>
    </citation>
    <scope>NUCLEOTIDE SEQUENCE</scope>
    <source>
        <strain evidence="1">Duluth1</strain>
        <tissue evidence="1">Whole animal</tissue>
    </source>
</reference>
<evidence type="ECO:0000313" key="2">
    <source>
        <dbReference type="Proteomes" id="UP000828390"/>
    </source>
</evidence>
<keyword evidence="2" id="KW-1185">Reference proteome</keyword>
<accession>A0A9D4D676</accession>
<dbReference type="EMBL" id="JAIWYP010000011">
    <property type="protein sequence ID" value="KAH3738914.1"/>
    <property type="molecule type" value="Genomic_DNA"/>
</dbReference>
<organism evidence="1 2">
    <name type="scientific">Dreissena polymorpha</name>
    <name type="common">Zebra mussel</name>
    <name type="synonym">Mytilus polymorpha</name>
    <dbReference type="NCBI Taxonomy" id="45954"/>
    <lineage>
        <taxon>Eukaryota</taxon>
        <taxon>Metazoa</taxon>
        <taxon>Spiralia</taxon>
        <taxon>Lophotrochozoa</taxon>
        <taxon>Mollusca</taxon>
        <taxon>Bivalvia</taxon>
        <taxon>Autobranchia</taxon>
        <taxon>Heteroconchia</taxon>
        <taxon>Euheterodonta</taxon>
        <taxon>Imparidentia</taxon>
        <taxon>Neoheterodontei</taxon>
        <taxon>Myida</taxon>
        <taxon>Dreissenoidea</taxon>
        <taxon>Dreissenidae</taxon>
        <taxon>Dreissena</taxon>
    </lineage>
</organism>
<evidence type="ECO:0000313" key="1">
    <source>
        <dbReference type="EMBL" id="KAH3738914.1"/>
    </source>
</evidence>
<dbReference type="AlphaFoldDB" id="A0A9D4D676"/>
<protein>
    <submittedName>
        <fullName evidence="1">Uncharacterized protein</fullName>
    </submittedName>
</protein>
<reference evidence="1" key="2">
    <citation type="submission" date="2020-11" db="EMBL/GenBank/DDBJ databases">
        <authorList>
            <person name="McCartney M.A."/>
            <person name="Auch B."/>
            <person name="Kono T."/>
            <person name="Mallez S."/>
            <person name="Becker A."/>
            <person name="Gohl D.M."/>
            <person name="Silverstein K.A.T."/>
            <person name="Koren S."/>
            <person name="Bechman K.B."/>
            <person name="Herman A."/>
            <person name="Abrahante J.E."/>
            <person name="Garbe J."/>
        </authorList>
    </citation>
    <scope>NUCLEOTIDE SEQUENCE</scope>
    <source>
        <strain evidence="1">Duluth1</strain>
        <tissue evidence="1">Whole animal</tissue>
    </source>
</reference>
<proteinExistence type="predicted"/>
<name>A0A9D4D676_DREPO</name>
<dbReference type="Proteomes" id="UP000828390">
    <property type="component" value="Unassembled WGS sequence"/>
</dbReference>
<comment type="caution">
    <text evidence="1">The sequence shown here is derived from an EMBL/GenBank/DDBJ whole genome shotgun (WGS) entry which is preliminary data.</text>
</comment>